<name>A0ABN7WNX8_GIGMA</name>
<dbReference type="SUPFAM" id="SSF56801">
    <property type="entry name" value="Acetyl-CoA synthetase-like"/>
    <property type="match status" value="1"/>
</dbReference>
<dbReference type="PANTHER" id="PTHR24095">
    <property type="entry name" value="ACETYL-COENZYME A SYNTHETASE"/>
    <property type="match status" value="1"/>
</dbReference>
<gene>
    <name evidence="3" type="ORF">GMARGA_LOCUS33338</name>
</gene>
<comment type="caution">
    <text evidence="3">The sequence shown here is derived from an EMBL/GenBank/DDBJ whole genome shotgun (WGS) entry which is preliminary data.</text>
</comment>
<dbReference type="InterPro" id="IPR000873">
    <property type="entry name" value="AMP-dep_synth/lig_dom"/>
</dbReference>
<evidence type="ECO:0000313" key="4">
    <source>
        <dbReference type="Proteomes" id="UP000789901"/>
    </source>
</evidence>
<dbReference type="EMBL" id="CAJVQB010054998">
    <property type="protein sequence ID" value="CAG8837069.1"/>
    <property type="molecule type" value="Genomic_DNA"/>
</dbReference>
<dbReference type="EC" id="6.2.1.1" evidence="1"/>
<evidence type="ECO:0000256" key="1">
    <source>
        <dbReference type="ARBA" id="ARBA00013275"/>
    </source>
</evidence>
<accession>A0ABN7WNX8</accession>
<evidence type="ECO:0000259" key="2">
    <source>
        <dbReference type="Pfam" id="PF00501"/>
    </source>
</evidence>
<dbReference type="PANTHER" id="PTHR24095:SF14">
    <property type="entry name" value="ACETYL-COENZYME A SYNTHETASE 1"/>
    <property type="match status" value="1"/>
</dbReference>
<feature type="non-terminal residue" evidence="3">
    <location>
        <position position="1"/>
    </location>
</feature>
<evidence type="ECO:0000313" key="3">
    <source>
        <dbReference type="EMBL" id="CAG8837069.1"/>
    </source>
</evidence>
<dbReference type="Gene3D" id="3.40.50.12780">
    <property type="entry name" value="N-terminal domain of ligase-like"/>
    <property type="match status" value="1"/>
</dbReference>
<protein>
    <recommendedName>
        <fullName evidence="1">acetate--CoA ligase</fullName>
        <ecNumber evidence="1">6.2.1.1</ecNumber>
    </recommendedName>
</protein>
<dbReference type="Proteomes" id="UP000789901">
    <property type="component" value="Unassembled WGS sequence"/>
</dbReference>
<organism evidence="3 4">
    <name type="scientific">Gigaspora margarita</name>
    <dbReference type="NCBI Taxonomy" id="4874"/>
    <lineage>
        <taxon>Eukaryota</taxon>
        <taxon>Fungi</taxon>
        <taxon>Fungi incertae sedis</taxon>
        <taxon>Mucoromycota</taxon>
        <taxon>Glomeromycotina</taxon>
        <taxon>Glomeromycetes</taxon>
        <taxon>Diversisporales</taxon>
        <taxon>Gigasporaceae</taxon>
        <taxon>Gigaspora</taxon>
    </lineage>
</organism>
<dbReference type="InterPro" id="IPR042099">
    <property type="entry name" value="ANL_N_sf"/>
</dbReference>
<keyword evidence="4" id="KW-1185">Reference proteome</keyword>
<sequence>DIIGCMADIGWITGHTYVVYDPLACGGTSVLFESTPLYPTPSRYWEVVAKHKITHFYTAPTAILGEPIDPESWKWYNEIVETGSTIISPLTCAILTKPGSATLPFFGIDLAVLDSITGKEIIKTEAEGHRISTAAIESALDAHPTVAKTAAIGENYIVSDLPKTRSGKIMRRV</sequence>
<dbReference type="Pfam" id="PF00501">
    <property type="entry name" value="AMP-binding"/>
    <property type="match status" value="1"/>
</dbReference>
<proteinExistence type="predicted"/>
<reference evidence="3 4" key="1">
    <citation type="submission" date="2021-06" db="EMBL/GenBank/DDBJ databases">
        <authorList>
            <person name="Kallberg Y."/>
            <person name="Tangrot J."/>
            <person name="Rosling A."/>
        </authorList>
    </citation>
    <scope>NUCLEOTIDE SEQUENCE [LARGE SCALE GENOMIC DNA]</scope>
    <source>
        <strain evidence="3 4">120-4 pot B 10/14</strain>
    </source>
</reference>
<feature type="domain" description="AMP-dependent synthetase/ligase" evidence="2">
    <location>
        <begin position="2"/>
        <end position="62"/>
    </location>
</feature>